<dbReference type="Gene3D" id="3.30.930.10">
    <property type="entry name" value="Bira Bifunctional Protein, Domain 2"/>
    <property type="match status" value="1"/>
</dbReference>
<feature type="active site" description="Acyl-thioester intermediate" evidence="5">
    <location>
        <position position="235"/>
    </location>
</feature>
<dbReference type="PROSITE" id="PS51733">
    <property type="entry name" value="BPL_LPL_CATALYTIC"/>
    <property type="match status" value="1"/>
</dbReference>
<evidence type="ECO:0000313" key="7">
    <source>
        <dbReference type="EMBL" id="MDP9795550.1"/>
    </source>
</evidence>
<feature type="domain" description="BPL/LPL catalytic" evidence="6">
    <location>
        <begin position="90"/>
        <end position="273"/>
    </location>
</feature>
<comment type="similarity">
    <text evidence="5">Belongs to the LipB family.</text>
</comment>
<dbReference type="EMBL" id="JAUSRA010000001">
    <property type="protein sequence ID" value="MDP9795550.1"/>
    <property type="molecule type" value="Genomic_DNA"/>
</dbReference>
<dbReference type="SUPFAM" id="SSF55681">
    <property type="entry name" value="Class II aaRS and biotin synthetases"/>
    <property type="match status" value="1"/>
</dbReference>
<dbReference type="PANTHER" id="PTHR10993">
    <property type="entry name" value="OCTANOYLTRANSFERASE"/>
    <property type="match status" value="1"/>
</dbReference>
<comment type="subcellular location">
    <subcellularLocation>
        <location evidence="5">Cytoplasm</location>
    </subcellularLocation>
</comment>
<dbReference type="PANTHER" id="PTHR10993:SF7">
    <property type="entry name" value="LIPOYLTRANSFERASE 2, MITOCHONDRIAL-RELATED"/>
    <property type="match status" value="1"/>
</dbReference>
<feature type="binding site" evidence="5">
    <location>
        <begin position="130"/>
        <end position="137"/>
    </location>
    <ligand>
        <name>substrate</name>
    </ligand>
</feature>
<evidence type="ECO:0000259" key="6">
    <source>
        <dbReference type="PROSITE" id="PS51733"/>
    </source>
</evidence>
<keyword evidence="2 5" id="KW-0808">Transferase</keyword>
<dbReference type="Proteomes" id="UP001240984">
    <property type="component" value="Unassembled WGS sequence"/>
</dbReference>
<comment type="caution">
    <text evidence="7">The sequence shown here is derived from an EMBL/GenBank/DDBJ whole genome shotgun (WGS) entry which is preliminary data.</text>
</comment>
<evidence type="ECO:0000256" key="4">
    <source>
        <dbReference type="ARBA" id="ARBA00024732"/>
    </source>
</evidence>
<evidence type="ECO:0000313" key="8">
    <source>
        <dbReference type="Proteomes" id="UP001240984"/>
    </source>
</evidence>
<evidence type="ECO:0000256" key="2">
    <source>
        <dbReference type="ARBA" id="ARBA00022679"/>
    </source>
</evidence>
<accession>A0ABT9MVU0</accession>
<dbReference type="CDD" id="cd16444">
    <property type="entry name" value="LipB"/>
    <property type="match status" value="1"/>
</dbReference>
<dbReference type="EC" id="2.3.1.181" evidence="5"/>
<dbReference type="InterPro" id="IPR000544">
    <property type="entry name" value="Octanoyltransferase"/>
</dbReference>
<organism evidence="7 8">
    <name type="scientific">Catenuloplanes nepalensis</name>
    <dbReference type="NCBI Taxonomy" id="587533"/>
    <lineage>
        <taxon>Bacteria</taxon>
        <taxon>Bacillati</taxon>
        <taxon>Actinomycetota</taxon>
        <taxon>Actinomycetes</taxon>
        <taxon>Micromonosporales</taxon>
        <taxon>Micromonosporaceae</taxon>
        <taxon>Catenuloplanes</taxon>
    </lineage>
</organism>
<keyword evidence="5" id="KW-0963">Cytoplasm</keyword>
<evidence type="ECO:0000256" key="5">
    <source>
        <dbReference type="HAMAP-Rule" id="MF_00013"/>
    </source>
</evidence>
<reference evidence="7 8" key="1">
    <citation type="submission" date="2023-07" db="EMBL/GenBank/DDBJ databases">
        <title>Sequencing the genomes of 1000 actinobacteria strains.</title>
        <authorList>
            <person name="Klenk H.-P."/>
        </authorList>
    </citation>
    <scope>NUCLEOTIDE SEQUENCE [LARGE SCALE GENOMIC DNA]</scope>
    <source>
        <strain evidence="7 8">DSM 44710</strain>
    </source>
</reference>
<comment type="catalytic activity">
    <reaction evidence="5">
        <text>octanoyl-[ACP] + L-lysyl-[protein] = N(6)-octanoyl-L-lysyl-[protein] + holo-[ACP] + H(+)</text>
        <dbReference type="Rhea" id="RHEA:17665"/>
        <dbReference type="Rhea" id="RHEA-COMP:9636"/>
        <dbReference type="Rhea" id="RHEA-COMP:9685"/>
        <dbReference type="Rhea" id="RHEA-COMP:9752"/>
        <dbReference type="Rhea" id="RHEA-COMP:9928"/>
        <dbReference type="ChEBI" id="CHEBI:15378"/>
        <dbReference type="ChEBI" id="CHEBI:29969"/>
        <dbReference type="ChEBI" id="CHEBI:64479"/>
        <dbReference type="ChEBI" id="CHEBI:78463"/>
        <dbReference type="ChEBI" id="CHEBI:78809"/>
        <dbReference type="EC" id="2.3.1.181"/>
    </reaction>
</comment>
<dbReference type="InterPro" id="IPR004143">
    <property type="entry name" value="BPL_LPL_catalytic"/>
</dbReference>
<dbReference type="RefSeq" id="WP_306831469.1">
    <property type="nucleotide sequence ID" value="NZ_JAUSRA010000001.1"/>
</dbReference>
<keyword evidence="3 5" id="KW-0012">Acyltransferase</keyword>
<gene>
    <name evidence="5" type="primary">lipB</name>
    <name evidence="7" type="ORF">J2S43_004062</name>
</gene>
<feature type="site" description="Lowers pKa of active site Cys" evidence="5">
    <location>
        <position position="201"/>
    </location>
</feature>
<feature type="binding site" evidence="5">
    <location>
        <begin position="217"/>
        <end position="219"/>
    </location>
    <ligand>
        <name>substrate</name>
    </ligand>
</feature>
<dbReference type="InterPro" id="IPR020605">
    <property type="entry name" value="Octanoyltransferase_CS"/>
</dbReference>
<dbReference type="HAMAP" id="MF_00013">
    <property type="entry name" value="LipB"/>
    <property type="match status" value="1"/>
</dbReference>
<dbReference type="NCBIfam" id="TIGR00214">
    <property type="entry name" value="lipB"/>
    <property type="match status" value="1"/>
</dbReference>
<protein>
    <recommendedName>
        <fullName evidence="5">Octanoyltransferase</fullName>
        <ecNumber evidence="5">2.3.1.181</ecNumber>
    </recommendedName>
    <alternativeName>
        <fullName evidence="5">Lipoate-protein ligase B</fullName>
    </alternativeName>
    <alternativeName>
        <fullName evidence="5">Lipoyl/octanoyl transferase</fullName>
    </alternativeName>
    <alternativeName>
        <fullName evidence="5">Octanoyl-[acyl-carrier-protein]-protein N-octanoyltransferase</fullName>
    </alternativeName>
</protein>
<comment type="pathway">
    <text evidence="1 5">Protein modification; protein lipoylation via endogenous pathway; protein N(6)-(lipoyl)lysine from octanoyl-[acyl-carrier-protein]: step 1/2.</text>
</comment>
<dbReference type="GO" id="GO:0033819">
    <property type="term" value="F:lipoyl(octanoyl) transferase activity"/>
    <property type="evidence" value="ECO:0007669"/>
    <property type="project" value="UniProtKB-EC"/>
</dbReference>
<comment type="function">
    <text evidence="4 5">Catalyzes the transfer of endogenously produced octanoic acid from octanoyl-acyl-carrier-protein onto the lipoyl domains of lipoate-dependent enzymes. Lipoyl-ACP can also act as a substrate although octanoyl-ACP is likely to be the physiological substrate.</text>
</comment>
<sequence>MSLVTSRPPASTAEPAAFELEIHTVFQGAGDATSPVWILRVGDDVLIARLRDNFGGEAQMSELMRVDLGEVPFDESGATMIGWADERRDGRAPDRLFLLTHPPVITYGRLTPPEELPGPLGTIPAVPVDRGGHATYHGPGQLVGYLIVNLRERQRGPVDIIRMVENALIEAVGSLGFEAVRRDTPKGAPSLVGVWTPDHRKLVSIGMRIRGGITTHGFALNVDPDLSVFDTFVACGLADVSMTSLRQLADEQGRETPTPATVRDAVAKAFQAT</sequence>
<dbReference type="InterPro" id="IPR045864">
    <property type="entry name" value="aa-tRNA-synth_II/BPL/LPL"/>
</dbReference>
<evidence type="ECO:0000256" key="3">
    <source>
        <dbReference type="ARBA" id="ARBA00023315"/>
    </source>
</evidence>
<feature type="binding site" evidence="5">
    <location>
        <begin position="204"/>
        <end position="206"/>
    </location>
    <ligand>
        <name>substrate</name>
    </ligand>
</feature>
<comment type="miscellaneous">
    <text evidence="5">In the reaction, the free carboxyl group of octanoic acid is attached via an amide linkage to the epsilon-amino group of a specific lysine residue of lipoyl domains of lipoate-dependent enzymes.</text>
</comment>
<keyword evidence="8" id="KW-1185">Reference proteome</keyword>
<proteinExistence type="inferred from homology"/>
<name>A0ABT9MVU0_9ACTN</name>
<evidence type="ECO:0000256" key="1">
    <source>
        <dbReference type="ARBA" id="ARBA00004821"/>
    </source>
</evidence>
<dbReference type="PROSITE" id="PS01313">
    <property type="entry name" value="LIPB"/>
    <property type="match status" value="1"/>
</dbReference>
<dbReference type="Pfam" id="PF21948">
    <property type="entry name" value="LplA-B_cat"/>
    <property type="match status" value="1"/>
</dbReference>